<organism evidence="2 3">
    <name type="scientific">Triplophysa rosa</name>
    <name type="common">Cave loach</name>
    <dbReference type="NCBI Taxonomy" id="992332"/>
    <lineage>
        <taxon>Eukaryota</taxon>
        <taxon>Metazoa</taxon>
        <taxon>Chordata</taxon>
        <taxon>Craniata</taxon>
        <taxon>Vertebrata</taxon>
        <taxon>Euteleostomi</taxon>
        <taxon>Actinopterygii</taxon>
        <taxon>Neopterygii</taxon>
        <taxon>Teleostei</taxon>
        <taxon>Ostariophysi</taxon>
        <taxon>Cypriniformes</taxon>
        <taxon>Nemacheilidae</taxon>
        <taxon>Triplophysa</taxon>
    </lineage>
</organism>
<evidence type="ECO:0000259" key="1">
    <source>
        <dbReference type="Pfam" id="PF10523"/>
    </source>
</evidence>
<dbReference type="Proteomes" id="UP001059041">
    <property type="component" value="Unassembled WGS sequence"/>
</dbReference>
<keyword evidence="3" id="KW-1185">Reference proteome</keyword>
<name>A0A9W7W8P9_TRIRA</name>
<gene>
    <name evidence="2" type="ORF">IRJ41_010333</name>
</gene>
<dbReference type="Pfam" id="PF10523">
    <property type="entry name" value="BEN"/>
    <property type="match status" value="1"/>
</dbReference>
<reference evidence="2" key="1">
    <citation type="submission" date="2021-02" db="EMBL/GenBank/DDBJ databases">
        <title>Comparative genomics reveals that relaxation of natural selection precedes convergent phenotypic evolution of cavefish.</title>
        <authorList>
            <person name="Peng Z."/>
        </authorList>
    </citation>
    <scope>NUCLEOTIDE SEQUENCE</scope>
    <source>
        <tissue evidence="2">Muscle</tissue>
    </source>
</reference>
<dbReference type="GO" id="GO:0045892">
    <property type="term" value="P:negative regulation of DNA-templated transcription"/>
    <property type="evidence" value="ECO:0007669"/>
    <property type="project" value="InterPro"/>
</dbReference>
<comment type="caution">
    <text evidence="2">The sequence shown here is derived from an EMBL/GenBank/DDBJ whole genome shotgun (WGS) entry which is preliminary data.</text>
</comment>
<dbReference type="InterPro" id="IPR040391">
    <property type="entry name" value="BEND5"/>
</dbReference>
<feature type="domain" description="BEN" evidence="1">
    <location>
        <begin position="39"/>
        <end position="105"/>
    </location>
</feature>
<accession>A0A9W7W8P9</accession>
<sequence length="109" mass="12665">MGYTIQVGDDVWLREEVWKKICSSAKDSLFVKEMAVTLRGTATLKNKSVSGKECPTNKNPVKPPLTPSKLQVLRVCFSDWLRTKEPERKEREKRENRIGYYISQKFKTL</sequence>
<dbReference type="InterPro" id="IPR018379">
    <property type="entry name" value="BEN_domain"/>
</dbReference>
<dbReference type="GO" id="GO:0003677">
    <property type="term" value="F:DNA binding"/>
    <property type="evidence" value="ECO:0007669"/>
    <property type="project" value="InterPro"/>
</dbReference>
<dbReference type="Gene3D" id="1.10.10.2590">
    <property type="entry name" value="BEN domain"/>
    <property type="match status" value="1"/>
</dbReference>
<dbReference type="AlphaFoldDB" id="A0A9W7W8P9"/>
<proteinExistence type="predicted"/>
<dbReference type="EMBL" id="JAFHDT010000189">
    <property type="protein sequence ID" value="KAI7790275.1"/>
    <property type="molecule type" value="Genomic_DNA"/>
</dbReference>
<dbReference type="PANTHER" id="PTHR14628:SF1">
    <property type="entry name" value="BEN DOMAIN-CONTAINING PROTEIN 5"/>
    <property type="match status" value="1"/>
</dbReference>
<dbReference type="PANTHER" id="PTHR14628">
    <property type="entry name" value="BEN DOMAIN-CONTAINING PROTEIN 5"/>
    <property type="match status" value="1"/>
</dbReference>
<protein>
    <submittedName>
        <fullName evidence="2">BEN domain-containing protein 5-like</fullName>
    </submittedName>
</protein>
<evidence type="ECO:0000313" key="2">
    <source>
        <dbReference type="EMBL" id="KAI7790275.1"/>
    </source>
</evidence>
<evidence type="ECO:0000313" key="3">
    <source>
        <dbReference type="Proteomes" id="UP001059041"/>
    </source>
</evidence>